<dbReference type="PANTHER" id="PTHR43201">
    <property type="entry name" value="ACYL-COA SYNTHETASE"/>
    <property type="match status" value="1"/>
</dbReference>
<dbReference type="Proteomes" id="UP000271469">
    <property type="component" value="Chromosome"/>
</dbReference>
<keyword evidence="2 5" id="KW-0436">Ligase</keyword>
<reference evidence="5 6" key="1">
    <citation type="submission" date="2018-11" db="EMBL/GenBank/DDBJ databases">
        <title>Gordonia insulae sp. nov., isolated from an island soil.</title>
        <authorList>
            <person name="Kim Y.S."/>
            <person name="Kim S.B."/>
        </authorList>
    </citation>
    <scope>NUCLEOTIDE SEQUENCE [LARGE SCALE GENOMIC DNA]</scope>
    <source>
        <strain evidence="5 6">MMS17-SY073</strain>
    </source>
</reference>
<dbReference type="SUPFAM" id="SSF56801">
    <property type="entry name" value="Acetyl-CoA synthetase-like"/>
    <property type="match status" value="1"/>
</dbReference>
<dbReference type="GO" id="GO:0031956">
    <property type="term" value="F:medium-chain fatty acid-CoA ligase activity"/>
    <property type="evidence" value="ECO:0007669"/>
    <property type="project" value="TreeGrafter"/>
</dbReference>
<dbReference type="RefSeq" id="WP_124708142.1">
    <property type="nucleotide sequence ID" value="NZ_CP033972.1"/>
</dbReference>
<dbReference type="PROSITE" id="PS00455">
    <property type="entry name" value="AMP_BINDING"/>
    <property type="match status" value="1"/>
</dbReference>
<evidence type="ECO:0000259" key="4">
    <source>
        <dbReference type="Pfam" id="PF13193"/>
    </source>
</evidence>
<sequence>MTLDVCLADLVSDNARRFGDQPAYLADGQVRTHRELYERANRLTAALEARGLCRQDRVAVFGRNSIQFGEVLAMGQLSGIVVATVNFRLAPAEVVAILADAAPRVLFVDADCYASVAELLPTLGCIEVIVALDPLAGTTPDDCEDYEDFLASADGRSRTLCARPDDIACLIYTSGTTGKPKGCMLGQRGLHRVAFTTNNEMRTGSSDRVLLVMPMFHIGAMAIGLALHARGGCCVLRRQFEPADALHVIASDDITALHLAPTMLQALLEEADSRTDHRLTGVRVVVYSAAPITSSTLAAAMTAMPDAGFTNMYGQTEVITSGLPFEFHTRDNGERSVRRLSSVGIPFPGNRVRIVDDDGEDLPTGTAGEIIVRSETMFLGYWNNSITTAETIRDGWCHTGDIGIVDHDGLLHLVDRKKDVIISGGENIYSLEVEDAISAHPDVAECAVVGVQDKRWGEAVTAVVVLRSNARLTLEGLREYLAPTLARYKLPRSLRSVGELPKLPTGKLDKKALRATLT</sequence>
<dbReference type="InterPro" id="IPR025110">
    <property type="entry name" value="AMP-bd_C"/>
</dbReference>
<dbReference type="OrthoDB" id="9803968at2"/>
<dbReference type="InterPro" id="IPR042099">
    <property type="entry name" value="ANL_N_sf"/>
</dbReference>
<dbReference type="Gene3D" id="3.30.300.30">
    <property type="match status" value="1"/>
</dbReference>
<dbReference type="GO" id="GO:0006631">
    <property type="term" value="P:fatty acid metabolic process"/>
    <property type="evidence" value="ECO:0007669"/>
    <property type="project" value="TreeGrafter"/>
</dbReference>
<dbReference type="EC" id="6.2.1.41" evidence="5"/>
<evidence type="ECO:0000313" key="6">
    <source>
        <dbReference type="Proteomes" id="UP000271469"/>
    </source>
</evidence>
<evidence type="ECO:0000313" key="5">
    <source>
        <dbReference type="EMBL" id="AZG45428.1"/>
    </source>
</evidence>
<feature type="domain" description="AMP-binding enzyme C-terminal" evidence="4">
    <location>
        <begin position="432"/>
        <end position="507"/>
    </location>
</feature>
<proteinExistence type="inferred from homology"/>
<dbReference type="EMBL" id="CP033972">
    <property type="protein sequence ID" value="AZG45428.1"/>
    <property type="molecule type" value="Genomic_DNA"/>
</dbReference>
<accession>A0A3G8JKF8</accession>
<evidence type="ECO:0000259" key="3">
    <source>
        <dbReference type="Pfam" id="PF00501"/>
    </source>
</evidence>
<dbReference type="FunFam" id="3.30.300.30:FF:000008">
    <property type="entry name" value="2,3-dihydroxybenzoate-AMP ligase"/>
    <property type="match status" value="1"/>
</dbReference>
<protein>
    <submittedName>
        <fullName evidence="5">3-[(3aS,4S,7aS)-7a-methyl-1, 5-dioxo-octahydro-1H-inden-4-yl]propanoyl:CoA ligase</fullName>
        <ecNumber evidence="5">6.2.1.41</ecNumber>
    </submittedName>
</protein>
<organism evidence="5 6">
    <name type="scientific">Gordonia insulae</name>
    <dbReference type="NCBI Taxonomy" id="2420509"/>
    <lineage>
        <taxon>Bacteria</taxon>
        <taxon>Bacillati</taxon>
        <taxon>Actinomycetota</taxon>
        <taxon>Actinomycetes</taxon>
        <taxon>Mycobacteriales</taxon>
        <taxon>Gordoniaceae</taxon>
        <taxon>Gordonia</taxon>
    </lineage>
</organism>
<evidence type="ECO:0000256" key="1">
    <source>
        <dbReference type="ARBA" id="ARBA00006432"/>
    </source>
</evidence>
<dbReference type="Pfam" id="PF13193">
    <property type="entry name" value="AMP-binding_C"/>
    <property type="match status" value="1"/>
</dbReference>
<dbReference type="KEGG" id="gom:D7316_02024"/>
<dbReference type="PANTHER" id="PTHR43201:SF5">
    <property type="entry name" value="MEDIUM-CHAIN ACYL-COA LIGASE ACSF2, MITOCHONDRIAL"/>
    <property type="match status" value="1"/>
</dbReference>
<dbReference type="Pfam" id="PF00501">
    <property type="entry name" value="AMP-binding"/>
    <property type="match status" value="1"/>
</dbReference>
<dbReference type="AlphaFoldDB" id="A0A3G8JKF8"/>
<dbReference type="InterPro" id="IPR045851">
    <property type="entry name" value="AMP-bd_C_sf"/>
</dbReference>
<keyword evidence="6" id="KW-1185">Reference proteome</keyword>
<feature type="domain" description="AMP-dependent synthetase/ligase" evidence="3">
    <location>
        <begin position="13"/>
        <end position="382"/>
    </location>
</feature>
<gene>
    <name evidence="5" type="primary">fadD3_3</name>
    <name evidence="5" type="ORF">D7316_02024</name>
</gene>
<evidence type="ECO:0000256" key="2">
    <source>
        <dbReference type="ARBA" id="ARBA00022598"/>
    </source>
</evidence>
<dbReference type="InterPro" id="IPR000873">
    <property type="entry name" value="AMP-dep_synth/lig_dom"/>
</dbReference>
<dbReference type="Gene3D" id="3.40.50.12780">
    <property type="entry name" value="N-terminal domain of ligase-like"/>
    <property type="match status" value="1"/>
</dbReference>
<dbReference type="InterPro" id="IPR020845">
    <property type="entry name" value="AMP-binding_CS"/>
</dbReference>
<comment type="similarity">
    <text evidence="1">Belongs to the ATP-dependent AMP-binding enzyme family.</text>
</comment>
<name>A0A3G8JKF8_9ACTN</name>